<accession>A0A317C566</accession>
<keyword evidence="1" id="KW-0560">Oxidoreductase</keyword>
<dbReference type="InterPro" id="IPR023210">
    <property type="entry name" value="NADP_OxRdtase_dom"/>
</dbReference>
<dbReference type="GO" id="GO:0016491">
    <property type="term" value="F:oxidoreductase activity"/>
    <property type="evidence" value="ECO:0007669"/>
    <property type="project" value="UniProtKB-KW"/>
</dbReference>
<proteinExistence type="predicted"/>
<evidence type="ECO:0000259" key="2">
    <source>
        <dbReference type="Pfam" id="PF00248"/>
    </source>
</evidence>
<dbReference type="Pfam" id="PF00248">
    <property type="entry name" value="Aldo_ket_red"/>
    <property type="match status" value="1"/>
</dbReference>
<comment type="caution">
    <text evidence="3">The sequence shown here is derived from an EMBL/GenBank/DDBJ whole genome shotgun (WGS) entry which is preliminary data.</text>
</comment>
<dbReference type="PANTHER" id="PTHR43625">
    <property type="entry name" value="AFLATOXIN B1 ALDEHYDE REDUCTASE"/>
    <property type="match status" value="1"/>
</dbReference>
<name>A0A317C566_9GAMM</name>
<dbReference type="GO" id="GO:0005737">
    <property type="term" value="C:cytoplasm"/>
    <property type="evidence" value="ECO:0007669"/>
    <property type="project" value="TreeGrafter"/>
</dbReference>
<gene>
    <name evidence="3" type="ORF">DKT75_17470</name>
</gene>
<dbReference type="EMBL" id="QGKL01000042">
    <property type="protein sequence ID" value="PWQ93419.1"/>
    <property type="molecule type" value="Genomic_DNA"/>
</dbReference>
<dbReference type="OrthoDB" id="9772407at2"/>
<dbReference type="AlphaFoldDB" id="A0A317C566"/>
<keyword evidence="4" id="KW-1185">Reference proteome</keyword>
<evidence type="ECO:0000256" key="1">
    <source>
        <dbReference type="ARBA" id="ARBA00023002"/>
    </source>
</evidence>
<dbReference type="Gene3D" id="3.20.20.100">
    <property type="entry name" value="NADP-dependent oxidoreductase domain"/>
    <property type="match status" value="1"/>
</dbReference>
<dbReference type="InterPro" id="IPR050791">
    <property type="entry name" value="Aldo-Keto_reductase"/>
</dbReference>
<dbReference type="InterPro" id="IPR036812">
    <property type="entry name" value="NAD(P)_OxRdtase_dom_sf"/>
</dbReference>
<dbReference type="PANTHER" id="PTHR43625:SF40">
    <property type="entry name" value="ALDO-KETO REDUCTASE YAKC [NADP(+)]"/>
    <property type="match status" value="1"/>
</dbReference>
<sequence>MGLVAYSPLGRGFLTGAIQIRSDLEEGDWRLVSPRFLEENSDENLKIVECLQTLASDKQCTPAQLSLAWLMQHEATIIPIPGIRSQAQLSENIAATLMR</sequence>
<dbReference type="SUPFAM" id="SSF51430">
    <property type="entry name" value="NAD(P)-linked oxidoreductase"/>
    <property type="match status" value="1"/>
</dbReference>
<dbReference type="Proteomes" id="UP000245506">
    <property type="component" value="Unassembled WGS sequence"/>
</dbReference>
<protein>
    <recommendedName>
        <fullName evidence="2">NADP-dependent oxidoreductase domain-containing protein</fullName>
    </recommendedName>
</protein>
<feature type="domain" description="NADP-dependent oxidoreductase" evidence="2">
    <location>
        <begin position="1"/>
        <end position="95"/>
    </location>
</feature>
<reference evidence="3 4" key="1">
    <citation type="submission" date="2018-05" db="EMBL/GenBank/DDBJ databases">
        <title>Leucothrix arctica sp. nov., isolated from Arctic seawater.</title>
        <authorList>
            <person name="Choi A."/>
            <person name="Baek K."/>
        </authorList>
    </citation>
    <scope>NUCLEOTIDE SEQUENCE [LARGE SCALE GENOMIC DNA]</scope>
    <source>
        <strain evidence="3 4">IMCC9719</strain>
    </source>
</reference>
<organism evidence="3 4">
    <name type="scientific">Leucothrix arctica</name>
    <dbReference type="NCBI Taxonomy" id="1481894"/>
    <lineage>
        <taxon>Bacteria</taxon>
        <taxon>Pseudomonadati</taxon>
        <taxon>Pseudomonadota</taxon>
        <taxon>Gammaproteobacteria</taxon>
        <taxon>Thiotrichales</taxon>
        <taxon>Thiotrichaceae</taxon>
        <taxon>Leucothrix</taxon>
    </lineage>
</organism>
<evidence type="ECO:0000313" key="4">
    <source>
        <dbReference type="Proteomes" id="UP000245506"/>
    </source>
</evidence>
<evidence type="ECO:0000313" key="3">
    <source>
        <dbReference type="EMBL" id="PWQ93419.1"/>
    </source>
</evidence>